<gene>
    <name evidence="3" type="ORF">W911_07010</name>
</gene>
<evidence type="ECO:0000256" key="1">
    <source>
        <dbReference type="SAM" id="SignalP"/>
    </source>
</evidence>
<organism evidence="3 4">
    <name type="scientific">Hyphomicrobium nitrativorans NL23</name>
    <dbReference type="NCBI Taxonomy" id="1029756"/>
    <lineage>
        <taxon>Bacteria</taxon>
        <taxon>Pseudomonadati</taxon>
        <taxon>Pseudomonadota</taxon>
        <taxon>Alphaproteobacteria</taxon>
        <taxon>Hyphomicrobiales</taxon>
        <taxon>Hyphomicrobiaceae</taxon>
        <taxon>Hyphomicrobium</taxon>
    </lineage>
</organism>
<evidence type="ECO:0000259" key="2">
    <source>
        <dbReference type="Pfam" id="PF18602"/>
    </source>
</evidence>
<dbReference type="Proteomes" id="UP000018542">
    <property type="component" value="Chromosome"/>
</dbReference>
<dbReference type="EMBL" id="CP006912">
    <property type="protein sequence ID" value="AHB50080.1"/>
    <property type="molecule type" value="Genomic_DNA"/>
</dbReference>
<dbReference type="Gene3D" id="1.10.890.40">
    <property type="match status" value="1"/>
</dbReference>
<dbReference type="STRING" id="1029756.W911_07010"/>
<dbReference type="AlphaFoldDB" id="V5SJ14"/>
<evidence type="ECO:0000313" key="4">
    <source>
        <dbReference type="Proteomes" id="UP000018542"/>
    </source>
</evidence>
<protein>
    <recommendedName>
        <fullName evidence="2">Rap1a immunity protein domain-containing protein</fullName>
    </recommendedName>
</protein>
<dbReference type="KEGG" id="hni:W911_07010"/>
<name>V5SJ14_9HYPH</name>
<dbReference type="InterPro" id="IPR041238">
    <property type="entry name" value="Rap1a"/>
</dbReference>
<feature type="domain" description="Rap1a immunity protein" evidence="2">
    <location>
        <begin position="27"/>
        <end position="112"/>
    </location>
</feature>
<keyword evidence="4" id="KW-1185">Reference proteome</keyword>
<feature type="signal peptide" evidence="1">
    <location>
        <begin position="1"/>
        <end position="19"/>
    </location>
</feature>
<dbReference type="RefSeq" id="WP_023786792.1">
    <property type="nucleotide sequence ID" value="NC_022997.1"/>
</dbReference>
<dbReference type="HOGENOM" id="CLU_2105662_0_0_5"/>
<sequence>MRSLLGALVALSVILSATAAPATDAVSGKYWLKICENSITREGCIGYLSGLIHMELYASQRMPDGPLWCAPDDASVNDMMRTFVRFLEDRPELLHGSAVQLAHLAWARAYPCKRD</sequence>
<dbReference type="OrthoDB" id="9810761at2"/>
<proteinExistence type="predicted"/>
<dbReference type="Pfam" id="PF18602">
    <property type="entry name" value="Rap1a"/>
    <property type="match status" value="1"/>
</dbReference>
<feature type="chain" id="PRO_5004741654" description="Rap1a immunity protein domain-containing protein" evidence="1">
    <location>
        <begin position="20"/>
        <end position="115"/>
    </location>
</feature>
<reference evidence="3 4" key="1">
    <citation type="journal article" date="2014" name="Genome Announc.">
        <title>Complete Genome Sequence of Hyphomicrobium nitrativorans Strain NL23, a Denitrifying Bacterium Isolated from Biofilm of a Methanol-Fed Denitrification System Treating Seawater at the Montreal Biodome.</title>
        <authorList>
            <person name="Martineau C."/>
            <person name="Villeneuve C."/>
            <person name="Mauffrey F."/>
            <person name="Villemur R."/>
        </authorList>
    </citation>
    <scope>NUCLEOTIDE SEQUENCE [LARGE SCALE GENOMIC DNA]</scope>
    <source>
        <strain evidence="3">NL23</strain>
    </source>
</reference>
<evidence type="ECO:0000313" key="3">
    <source>
        <dbReference type="EMBL" id="AHB50080.1"/>
    </source>
</evidence>
<keyword evidence="1" id="KW-0732">Signal</keyword>
<dbReference type="PATRIC" id="fig|1029756.8.peg.1467"/>
<accession>V5SJ14</accession>